<dbReference type="EMBL" id="WLZY01000001">
    <property type="protein sequence ID" value="NDL55810.1"/>
    <property type="molecule type" value="Genomic_DNA"/>
</dbReference>
<dbReference type="CDD" id="cd05269">
    <property type="entry name" value="TMR_SDR_a"/>
    <property type="match status" value="1"/>
</dbReference>
<dbReference type="Gene3D" id="3.40.50.720">
    <property type="entry name" value="NAD(P)-binding Rossmann-like Domain"/>
    <property type="match status" value="1"/>
</dbReference>
<evidence type="ECO:0000313" key="3">
    <source>
        <dbReference type="Proteomes" id="UP000460435"/>
    </source>
</evidence>
<accession>A0A7K3LXW3</accession>
<dbReference type="AlphaFoldDB" id="A0A7K3LXW3"/>
<evidence type="ECO:0000259" key="1">
    <source>
        <dbReference type="Pfam" id="PF13460"/>
    </source>
</evidence>
<gene>
    <name evidence="2" type="ORF">F7O44_01860</name>
</gene>
<dbReference type="Proteomes" id="UP000460435">
    <property type="component" value="Unassembled WGS sequence"/>
</dbReference>
<dbReference type="RefSeq" id="WP_162448483.1">
    <property type="nucleotide sequence ID" value="NZ_WLZY01000001.1"/>
</dbReference>
<comment type="caution">
    <text evidence="2">The sequence shown here is derived from an EMBL/GenBank/DDBJ whole genome shotgun (WGS) entry which is preliminary data.</text>
</comment>
<organism evidence="2 3">
    <name type="scientific">Phytoactinopolyspora mesophila</name>
    <dbReference type="NCBI Taxonomy" id="2650750"/>
    <lineage>
        <taxon>Bacteria</taxon>
        <taxon>Bacillati</taxon>
        <taxon>Actinomycetota</taxon>
        <taxon>Actinomycetes</taxon>
        <taxon>Jiangellales</taxon>
        <taxon>Jiangellaceae</taxon>
        <taxon>Phytoactinopolyspora</taxon>
    </lineage>
</organism>
<reference evidence="2 3" key="1">
    <citation type="submission" date="2019-11" db="EMBL/GenBank/DDBJ databases">
        <authorList>
            <person name="Li X.-J."/>
            <person name="Feng X.-M."/>
        </authorList>
    </citation>
    <scope>NUCLEOTIDE SEQUENCE [LARGE SCALE GENOMIC DNA]</scope>
    <source>
        <strain evidence="2 3">XMNu-373</strain>
    </source>
</reference>
<dbReference type="PANTHER" id="PTHR47129">
    <property type="entry name" value="QUINONE OXIDOREDUCTASE 2"/>
    <property type="match status" value="1"/>
</dbReference>
<evidence type="ECO:0000313" key="2">
    <source>
        <dbReference type="EMBL" id="NDL55810.1"/>
    </source>
</evidence>
<dbReference type="InterPro" id="IPR052718">
    <property type="entry name" value="NmrA-type_oxidoreductase"/>
</dbReference>
<keyword evidence="3" id="KW-1185">Reference proteome</keyword>
<dbReference type="PANTHER" id="PTHR47129:SF1">
    <property type="entry name" value="NMRA-LIKE DOMAIN-CONTAINING PROTEIN"/>
    <property type="match status" value="1"/>
</dbReference>
<dbReference type="InterPro" id="IPR036291">
    <property type="entry name" value="NAD(P)-bd_dom_sf"/>
</dbReference>
<dbReference type="Gene3D" id="3.90.25.10">
    <property type="entry name" value="UDP-galactose 4-epimerase, domain 1"/>
    <property type="match status" value="1"/>
</dbReference>
<protein>
    <submittedName>
        <fullName evidence="2">NAD(P)H-binding protein</fullName>
    </submittedName>
</protein>
<dbReference type="InterPro" id="IPR016040">
    <property type="entry name" value="NAD(P)-bd_dom"/>
</dbReference>
<sequence>MITVTAATGQLGRLVVDALLDRGVPADRIVAAVRNPGKAADLAERGVHVREADYTKPETLTSAFAGTDKLLLISSSEVGQRLDQHTNVVKAAQVAGVSLIAYTSILNADTTGVGLAAEHKATEAVIRDSGLPNVFLRNGWYMENYTENLAPALEFGTLLGAASGGRISGATRADFAAAAASVLTSDGHAGMVYELGGDTPFTMAELAATVTAQSGKQVTYQDLSAVDYTKALVAAGLPEPVADMLADNDLAVARGELFIDSRDLSTLIGRPTTPLTDAVTEALRA</sequence>
<proteinExistence type="predicted"/>
<dbReference type="SUPFAM" id="SSF51735">
    <property type="entry name" value="NAD(P)-binding Rossmann-fold domains"/>
    <property type="match status" value="1"/>
</dbReference>
<feature type="domain" description="NAD(P)-binding" evidence="1">
    <location>
        <begin position="7"/>
        <end position="184"/>
    </location>
</feature>
<name>A0A7K3LXW3_9ACTN</name>
<dbReference type="Pfam" id="PF13460">
    <property type="entry name" value="NAD_binding_10"/>
    <property type="match status" value="1"/>
</dbReference>